<accession>Q0EZ08</accession>
<dbReference type="PANTHER" id="PTHR40050">
    <property type="entry name" value="INNER SPORE COAT PROTEIN H"/>
    <property type="match status" value="1"/>
</dbReference>
<dbReference type="Pfam" id="PF08239">
    <property type="entry name" value="SH3_3"/>
    <property type="match status" value="2"/>
</dbReference>
<dbReference type="EMBL" id="AATS01000007">
    <property type="protein sequence ID" value="EAU54616.1"/>
    <property type="molecule type" value="Genomic_DNA"/>
</dbReference>
<keyword evidence="2" id="KW-0732">Signal</keyword>
<proteinExistence type="predicted"/>
<feature type="region of interest" description="Disordered" evidence="1">
    <location>
        <begin position="171"/>
        <end position="196"/>
    </location>
</feature>
<feature type="compositionally biased region" description="Low complexity" evidence="1">
    <location>
        <begin position="266"/>
        <end position="295"/>
    </location>
</feature>
<dbReference type="eggNOG" id="COG5337">
    <property type="taxonomic scope" value="Bacteria"/>
</dbReference>
<protein>
    <recommendedName>
        <fullName evidence="3">SH3b domain-containing protein</fullName>
    </recommendedName>
</protein>
<dbReference type="PANTHER" id="PTHR40050:SF1">
    <property type="entry name" value="INNER SPORE COAT PROTEIN H"/>
    <property type="match status" value="1"/>
</dbReference>
<evidence type="ECO:0000313" key="4">
    <source>
        <dbReference type="EMBL" id="EAU54616.1"/>
    </source>
</evidence>
<organism evidence="4 5">
    <name type="scientific">Mariprofundus ferrooxydans PV-1</name>
    <dbReference type="NCBI Taxonomy" id="314345"/>
    <lineage>
        <taxon>Bacteria</taxon>
        <taxon>Pseudomonadati</taxon>
        <taxon>Pseudomonadota</taxon>
        <taxon>Candidatius Mariprofundia</taxon>
        <taxon>Mariprofundales</taxon>
        <taxon>Mariprofundaceae</taxon>
        <taxon>Mariprofundus</taxon>
    </lineage>
</organism>
<name>Q0EZ08_9PROT</name>
<evidence type="ECO:0000313" key="5">
    <source>
        <dbReference type="Proteomes" id="UP000005297"/>
    </source>
</evidence>
<comment type="caution">
    <text evidence="4">The sequence shown here is derived from an EMBL/GenBank/DDBJ whole genome shotgun (WGS) entry which is preliminary data.</text>
</comment>
<reference evidence="4 5" key="1">
    <citation type="submission" date="2006-09" db="EMBL/GenBank/DDBJ databases">
        <authorList>
            <person name="Emerson D."/>
            <person name="Ferriera S."/>
            <person name="Johnson J."/>
            <person name="Kravitz S."/>
            <person name="Halpern A."/>
            <person name="Remington K."/>
            <person name="Beeson K."/>
            <person name="Tran B."/>
            <person name="Rogers Y.-H."/>
            <person name="Friedman R."/>
            <person name="Venter J.C."/>
        </authorList>
    </citation>
    <scope>NUCLEOTIDE SEQUENCE [LARGE SCALE GENOMIC DNA]</scope>
    <source>
        <strain evidence="4 5">PV-1</strain>
    </source>
</reference>
<feature type="domain" description="SH3b" evidence="3">
    <location>
        <begin position="637"/>
        <end position="699"/>
    </location>
</feature>
<dbReference type="SMART" id="SM00287">
    <property type="entry name" value="SH3b"/>
    <property type="match status" value="4"/>
</dbReference>
<keyword evidence="5" id="KW-1185">Reference proteome</keyword>
<dbReference type="HOGENOM" id="CLU_244634_0_0_0"/>
<evidence type="ECO:0000256" key="2">
    <source>
        <dbReference type="SAM" id="SignalP"/>
    </source>
</evidence>
<sequence length="1592" mass="170973">MINRNAILACALLWVALSAGSLSAAEGDTYALLAASSLRNGPDSAYAPVAALSAGDRVIEVARKGDWIKVRQASGSADGWLYAASVEQVSAKGGQTILAAGSAAASAVPTQTVAPVAITQSTPTIPPGGQNAQESKPAVPVVTEPVVPNVIYQGKGQTITATDLLDAPQSQPIAAPAKQQSVSPSPAPAASHHPLAAESNTPAVDTTAVMPVQQDQGKTLSPAQASPVVTPTRAADSPAGDQQASVPAEKTATTPIMLWDDAVFGQNQTGSSSQTAAASPSHDTAAATDTASASTKPENVTPAPASDPTVARAADTTVYRFNRPSKLRAGPDSKYDIVGWGGVDSYADEIDHKGNWIKIQMQVSKRTGWVYQPSLTPVKAKELPKQVAAPADPASPGAQVLVNETPASEKAAAKTTDQALEAGGKVDSVQTAADEPAMKLLSDEHGQQVGLSDALSPSVPVDHTASDTVIEPAADKVSAPAAVETTATSDAAGTVYRFNRPSKLRAGPDSKYDIVGWGGVDSYADEIDHKGNWVKIQMQVSKRIGWVYQPSLTLVKAAVLPKEPAVSVTANSAEGSGAAASPTESTPVAATAAKTAVEPGPVMTAKPAPIAAAQPPVLTSGTKTAAKPESIKVAPQSEHAIYRTTTIRKGPGSLSDIMGWAGAGAMVTVLAQQGGWVNVRMQESGRTGWIDIGSIQKEAPATVVAVKQKAAPAEAAVKQKSVAPAAAAESPAAEGKAAVPEVVALKSATPKAEAVPTASTATAPERNLYRFIRNSTLRAGPGANYDVVAWGGVDSYASELELKGDWIRVEMEVSKRIGWVYHSSLVLAKAGRNRSAPVTVAAEKVAKINPDQLYFFSQTSDLLAGPGRQFDRIGWVGRDESATIIDSKGDWRRVNMTISGKRGWVPADLLKLALATGEIIVDDAKSTAPVKKTAIAAFSHYQQARVVKTATLRTVPSIDSGMVGWVAKGERVSVLEQKDGWMRVNPQQVGEKPGWIRGSYLTLINAPPGVTMIGDGQPASAYSNLITHGKTFNYSHAALEQALYRIPIEEIELTIGEDDLKALFRKGIYDQSAFPVDILQDKRKLTGTIQVLGSSTRVFRKKSLRIKLDKDGGRWFGRRDIALRSMSSDKAMMREWMAWKLMEAMGMKVPDVHFTRVRFNHGEKVALYLSVEWMGKEFFASNGLDPKGEFFQPNDAAHCGDLYTADNMDICFDKITPQDGDYSSLSNMAKAMNAATSENMDQVLEEYFDDETVLNWIVANALVTNGDTYNKNYWLYHQPGGGKWTMVPWDYNLTFGRTYDPYGVRPFTIFNDNFQYYYAPDVGAGNPLKDKALRNPVLRARIDAKIKHLIGLEPNGPADTFGWFSPTVMEARIGNLASVIGKEVSKDTFLSYGKEDFTKTYESLMHYTKAHDYFLKYKLFGRFDWQPDQPNPPLIDWPLPKELVGQGVIKAGTSQTHMVDTGWGYFVADLNLDKPLKKDTAFKVMVEGGAAPRYLPPTKSASQCIQRSWVVSAETPGADVHGDVMFEYIQENSRRTEVPQTLHEDLLELWLLDGNRWKPLKTDVNQYSNTLMARDIDMKYGEAKRFVACSPF</sequence>
<evidence type="ECO:0000259" key="3">
    <source>
        <dbReference type="SMART" id="SM00287"/>
    </source>
</evidence>
<feature type="signal peptide" evidence="2">
    <location>
        <begin position="1"/>
        <end position="24"/>
    </location>
</feature>
<feature type="domain" description="SH3b" evidence="3">
    <location>
        <begin position="25"/>
        <end position="90"/>
    </location>
</feature>
<dbReference type="Pfam" id="PF08757">
    <property type="entry name" value="CotH"/>
    <property type="match status" value="1"/>
</dbReference>
<gene>
    <name evidence="4" type="ORF">SPV1_07971</name>
</gene>
<feature type="region of interest" description="Disordered" evidence="1">
    <location>
        <begin position="213"/>
        <end position="249"/>
    </location>
</feature>
<dbReference type="InterPro" id="IPR014867">
    <property type="entry name" value="Spore_coat_CotH_CotH2/3/7"/>
</dbReference>
<feature type="chain" id="PRO_5004171368" description="SH3b domain-containing protein" evidence="2">
    <location>
        <begin position="25"/>
        <end position="1592"/>
    </location>
</feature>
<feature type="domain" description="SH3b" evidence="3">
    <location>
        <begin position="942"/>
        <end position="1004"/>
    </location>
</feature>
<dbReference type="RefSeq" id="WP_009849118.1">
    <property type="nucleotide sequence ID" value="NZ_DS022294.1"/>
</dbReference>
<dbReference type="InParanoid" id="Q0EZ08"/>
<feature type="compositionally biased region" description="Low complexity" evidence="1">
    <location>
        <begin position="174"/>
        <end position="196"/>
    </location>
</feature>
<dbReference type="InterPro" id="IPR003646">
    <property type="entry name" value="SH3-like_bac-type"/>
</dbReference>
<dbReference type="STRING" id="314344.AL013_00035"/>
<evidence type="ECO:0000256" key="1">
    <source>
        <dbReference type="SAM" id="MobiDB-lite"/>
    </source>
</evidence>
<feature type="region of interest" description="Disordered" evidence="1">
    <location>
        <begin position="266"/>
        <end position="311"/>
    </location>
</feature>
<dbReference type="Gene3D" id="2.30.30.40">
    <property type="entry name" value="SH3 Domains"/>
    <property type="match status" value="3"/>
</dbReference>
<feature type="compositionally biased region" description="Polar residues" evidence="1">
    <location>
        <begin position="213"/>
        <end position="229"/>
    </location>
</feature>
<dbReference type="Proteomes" id="UP000005297">
    <property type="component" value="Unassembled WGS sequence"/>
</dbReference>
<feature type="domain" description="SH3b" evidence="3">
    <location>
        <begin position="850"/>
        <end position="913"/>
    </location>
</feature>